<feature type="region of interest" description="Disordered" evidence="1">
    <location>
        <begin position="380"/>
        <end position="401"/>
    </location>
</feature>
<accession>A0ABR7U907</accession>
<name>A0ABR7U907_9BRAD</name>
<dbReference type="RefSeq" id="WP_188098551.1">
    <property type="nucleotide sequence ID" value="NZ_JAANIH010000009.1"/>
</dbReference>
<evidence type="ECO:0000256" key="1">
    <source>
        <dbReference type="SAM" id="MobiDB-lite"/>
    </source>
</evidence>
<reference evidence="2 3" key="1">
    <citation type="journal article" date="2020" name="Arch. Microbiol.">
        <title>Bradyrhizobium campsiandrae sp. nov., a nitrogen-fixing bacterial strain isolated from a native leguminous tree from the Amazon adapted to flooded conditions.</title>
        <authorList>
            <person name="Cabral Michel D."/>
            <person name="Martins da Costa E."/>
            <person name="Azarias Guimaraes A."/>
            <person name="Soares de Carvalho T."/>
            <person name="Santos de Castro Caputo P."/>
            <person name="Willems A."/>
            <person name="de Souza Moreira F.M."/>
        </authorList>
    </citation>
    <scope>NUCLEOTIDE SEQUENCE [LARGE SCALE GENOMIC DNA]</scope>
    <source>
        <strain evidence="3">INPA 384B</strain>
    </source>
</reference>
<evidence type="ECO:0000313" key="3">
    <source>
        <dbReference type="Proteomes" id="UP000639516"/>
    </source>
</evidence>
<proteinExistence type="predicted"/>
<keyword evidence="3" id="KW-1185">Reference proteome</keyword>
<feature type="compositionally biased region" description="Basic and acidic residues" evidence="1">
    <location>
        <begin position="390"/>
        <end position="401"/>
    </location>
</feature>
<feature type="compositionally biased region" description="Low complexity" evidence="1">
    <location>
        <begin position="380"/>
        <end position="389"/>
    </location>
</feature>
<evidence type="ECO:0000313" key="2">
    <source>
        <dbReference type="EMBL" id="MBC9980470.1"/>
    </source>
</evidence>
<organism evidence="2 3">
    <name type="scientific">Bradyrhizobium campsiandrae</name>
    <dbReference type="NCBI Taxonomy" id="1729892"/>
    <lineage>
        <taxon>Bacteria</taxon>
        <taxon>Pseudomonadati</taxon>
        <taxon>Pseudomonadota</taxon>
        <taxon>Alphaproteobacteria</taxon>
        <taxon>Hyphomicrobiales</taxon>
        <taxon>Nitrobacteraceae</taxon>
        <taxon>Bradyrhizobium</taxon>
    </lineage>
</organism>
<sequence>MLVAYSLAATHVSATLDYLLSISNFTSFEVRYVHVTHGARIDFDLNEFDVLFHSYCARLCFEGYVSESYEAAVMSFRGLKLLAVQDEYDNTATLHAAIRRLGFHVLLSCIQPEFLPLVHPRSELPGVAIFQVLTGYVPERLLQRSINAKPLSERSTLVAYRGRNIGAKYGRLGFEKYEVGRRMIEECERAGIKHDIAMDEASRIYGDMWFEFVGSCRTMLGSESGSNAFDFDGKLSALIERFAADNGRTPDYLELKDVIEPIESRFDVGQISPRVFECALMRTPMILFRGSYSNAIEPDVHYIALERDFSNAQDILSRLDDIVYLQGFADRAYDKLVRSGDYGYSKFGKRLQDIIEQQFPIWIDRAWVELRDEVDRTWSSSDGSCSSDKASLDESEQHTELPLSSRDEFHLRLARTGYLGRQRLGRRFLWAASILRLSEAQVDWLVAKTWRLLPVKVRYRIIRARMNY</sequence>
<gene>
    <name evidence="2" type="ORF">HA482_19910</name>
</gene>
<dbReference type="Proteomes" id="UP000639516">
    <property type="component" value="Unassembled WGS sequence"/>
</dbReference>
<comment type="caution">
    <text evidence="2">The sequence shown here is derived from an EMBL/GenBank/DDBJ whole genome shotgun (WGS) entry which is preliminary data.</text>
</comment>
<evidence type="ECO:0008006" key="4">
    <source>
        <dbReference type="Google" id="ProtNLM"/>
    </source>
</evidence>
<dbReference type="EMBL" id="JAATTO010000027">
    <property type="protein sequence ID" value="MBC9980470.1"/>
    <property type="molecule type" value="Genomic_DNA"/>
</dbReference>
<protein>
    <recommendedName>
        <fullName evidence="4">Glycosyltransferase family 1 protein</fullName>
    </recommendedName>
</protein>